<dbReference type="AlphaFoldDB" id="A0A0F9QYW8"/>
<organism evidence="2">
    <name type="scientific">marine sediment metagenome</name>
    <dbReference type="NCBI Taxonomy" id="412755"/>
    <lineage>
        <taxon>unclassified sequences</taxon>
        <taxon>metagenomes</taxon>
        <taxon>ecological metagenomes</taxon>
    </lineage>
</organism>
<feature type="transmembrane region" description="Helical" evidence="1">
    <location>
        <begin position="29"/>
        <end position="46"/>
    </location>
</feature>
<keyword evidence="1" id="KW-0472">Membrane</keyword>
<dbReference type="EMBL" id="LAZR01001165">
    <property type="protein sequence ID" value="KKN49515.1"/>
    <property type="molecule type" value="Genomic_DNA"/>
</dbReference>
<gene>
    <name evidence="2" type="ORF">LCGC14_0642220</name>
</gene>
<proteinExistence type="predicted"/>
<comment type="caution">
    <text evidence="2">The sequence shown here is derived from an EMBL/GenBank/DDBJ whole genome shotgun (WGS) entry which is preliminary data.</text>
</comment>
<evidence type="ECO:0000313" key="2">
    <source>
        <dbReference type="EMBL" id="KKN49515.1"/>
    </source>
</evidence>
<protein>
    <submittedName>
        <fullName evidence="2">Uncharacterized protein</fullName>
    </submittedName>
</protein>
<keyword evidence="1" id="KW-0812">Transmembrane</keyword>
<accession>A0A0F9QYW8</accession>
<name>A0A0F9QYW8_9ZZZZ</name>
<keyword evidence="1" id="KW-1133">Transmembrane helix</keyword>
<feature type="transmembrane region" description="Helical" evidence="1">
    <location>
        <begin position="7"/>
        <end position="23"/>
    </location>
</feature>
<sequence length="56" mass="6438">MDKQMKLYFWIMIYCVVFFAVALTCGTIFDQVVIGVSLFLSVLLFASKLPKINQEN</sequence>
<reference evidence="2" key="1">
    <citation type="journal article" date="2015" name="Nature">
        <title>Complex archaea that bridge the gap between prokaryotes and eukaryotes.</title>
        <authorList>
            <person name="Spang A."/>
            <person name="Saw J.H."/>
            <person name="Jorgensen S.L."/>
            <person name="Zaremba-Niedzwiedzka K."/>
            <person name="Martijn J."/>
            <person name="Lind A.E."/>
            <person name="van Eijk R."/>
            <person name="Schleper C."/>
            <person name="Guy L."/>
            <person name="Ettema T.J."/>
        </authorList>
    </citation>
    <scope>NUCLEOTIDE SEQUENCE</scope>
</reference>
<evidence type="ECO:0000256" key="1">
    <source>
        <dbReference type="SAM" id="Phobius"/>
    </source>
</evidence>